<organism evidence="11 12">
    <name type="scientific">Alloyangia pacifica</name>
    <dbReference type="NCBI Taxonomy" id="311180"/>
    <lineage>
        <taxon>Bacteria</taxon>
        <taxon>Pseudomonadati</taxon>
        <taxon>Pseudomonadota</taxon>
        <taxon>Alphaproteobacteria</taxon>
        <taxon>Rhodobacterales</taxon>
        <taxon>Roseobacteraceae</taxon>
        <taxon>Alloyangia</taxon>
    </lineage>
</organism>
<evidence type="ECO:0000256" key="1">
    <source>
        <dbReference type="ARBA" id="ARBA00004418"/>
    </source>
</evidence>
<dbReference type="GO" id="GO:0042597">
    <property type="term" value="C:periplasmic space"/>
    <property type="evidence" value="ECO:0007669"/>
    <property type="project" value="UniProtKB-SubCell"/>
</dbReference>
<evidence type="ECO:0000256" key="4">
    <source>
        <dbReference type="ARBA" id="ARBA00022764"/>
    </source>
</evidence>
<evidence type="ECO:0000259" key="10">
    <source>
        <dbReference type="Pfam" id="PF00127"/>
    </source>
</evidence>
<dbReference type="GO" id="GO:0009055">
    <property type="term" value="F:electron transfer activity"/>
    <property type="evidence" value="ECO:0007669"/>
    <property type="project" value="InterPro"/>
</dbReference>
<feature type="signal peptide" evidence="9">
    <location>
        <begin position="1"/>
        <end position="20"/>
    </location>
</feature>
<dbReference type="Gene3D" id="2.60.40.420">
    <property type="entry name" value="Cupredoxins - blue copper proteins"/>
    <property type="match status" value="1"/>
</dbReference>
<dbReference type="InterPro" id="IPR001235">
    <property type="entry name" value="Copper_blue_Plastocyanin"/>
</dbReference>
<dbReference type="NCBIfam" id="TIGR02375">
    <property type="entry name" value="pseudoazurin"/>
    <property type="match status" value="1"/>
</dbReference>
<dbReference type="GO" id="GO:0005507">
    <property type="term" value="F:copper ion binding"/>
    <property type="evidence" value="ECO:0007669"/>
    <property type="project" value="UniProtKB-UniRule"/>
</dbReference>
<evidence type="ECO:0000256" key="2">
    <source>
        <dbReference type="ARBA" id="ARBA00022448"/>
    </source>
</evidence>
<dbReference type="OrthoDB" id="7510199at2"/>
<name>A0A1I6WKF3_9RHOB</name>
<comment type="subcellular location">
    <subcellularLocation>
        <location evidence="1">Periplasm</location>
    </subcellularLocation>
</comment>
<evidence type="ECO:0000256" key="6">
    <source>
        <dbReference type="ARBA" id="ARBA00023008"/>
    </source>
</evidence>
<proteinExistence type="predicted"/>
<evidence type="ECO:0000313" key="12">
    <source>
        <dbReference type="Proteomes" id="UP000199392"/>
    </source>
</evidence>
<keyword evidence="5" id="KW-0249">Electron transport</keyword>
<keyword evidence="3 8" id="KW-0479">Metal-binding</keyword>
<sequence>MFAKMMVAATLAVTATIAGAETIEIKMLNRGEAGAMVFEPAFVKAEAGDVIKFVPTDKGHNAESIDGMLPDGVEAFKSDMNKEFELTAAAEGVYGIKCTPHYAMGMVALIQVGDAVNFDAAAGVKQKGKSKDRMAELLEQVE</sequence>
<comment type="cofactor">
    <cofactor evidence="8">
        <name>Cu cation</name>
        <dbReference type="ChEBI" id="CHEBI:23378"/>
    </cofactor>
    <text evidence="8">Binds 1 copper ion per subunit.</text>
</comment>
<gene>
    <name evidence="11" type="ORF">SAMN04488050_12525</name>
</gene>
<dbReference type="Proteomes" id="UP000199392">
    <property type="component" value="Unassembled WGS sequence"/>
</dbReference>
<dbReference type="RefSeq" id="WP_092431216.1">
    <property type="nucleotide sequence ID" value="NZ_CP154654.1"/>
</dbReference>
<keyword evidence="2" id="KW-0813">Transport</keyword>
<dbReference type="CDD" id="cd04218">
    <property type="entry name" value="Pseudoazurin"/>
    <property type="match status" value="1"/>
</dbReference>
<dbReference type="PRINTS" id="PR00155">
    <property type="entry name" value="AMICYANIN"/>
</dbReference>
<dbReference type="InterPro" id="IPR000923">
    <property type="entry name" value="BlueCu_1"/>
</dbReference>
<keyword evidence="6 8" id="KW-0186">Copper</keyword>
<dbReference type="AlphaFoldDB" id="A0A1I6WKF3"/>
<evidence type="ECO:0000256" key="5">
    <source>
        <dbReference type="ARBA" id="ARBA00022982"/>
    </source>
</evidence>
<accession>A0A1I6WKF3</accession>
<feature type="binding site" evidence="8">
    <location>
        <position position="98"/>
    </location>
    <ligand>
        <name>Cu cation</name>
        <dbReference type="ChEBI" id="CHEBI:23378"/>
    </ligand>
</feature>
<protein>
    <recommendedName>
        <fullName evidence="7">Pseudoazurin</fullName>
    </recommendedName>
</protein>
<evidence type="ECO:0000256" key="3">
    <source>
        <dbReference type="ARBA" id="ARBA00022723"/>
    </source>
</evidence>
<evidence type="ECO:0000256" key="8">
    <source>
        <dbReference type="PIRSR" id="PIRSR602386-1"/>
    </source>
</evidence>
<dbReference type="STRING" id="311180.SAMN04488050_12525"/>
<keyword evidence="4" id="KW-0574">Periplasm</keyword>
<feature type="binding site" evidence="8">
    <location>
        <position position="60"/>
    </location>
    <ligand>
        <name>Cu cation</name>
        <dbReference type="ChEBI" id="CHEBI:23378"/>
    </ligand>
</feature>
<evidence type="ECO:0000256" key="9">
    <source>
        <dbReference type="SAM" id="SignalP"/>
    </source>
</evidence>
<reference evidence="12" key="1">
    <citation type="submission" date="2016-10" db="EMBL/GenBank/DDBJ databases">
        <authorList>
            <person name="Varghese N."/>
            <person name="Submissions S."/>
        </authorList>
    </citation>
    <scope>NUCLEOTIDE SEQUENCE [LARGE SCALE GENOMIC DNA]</scope>
    <source>
        <strain evidence="12">DSM 26894</strain>
    </source>
</reference>
<evidence type="ECO:0000313" key="11">
    <source>
        <dbReference type="EMBL" id="SFT26447.1"/>
    </source>
</evidence>
<dbReference type="PRINTS" id="PR00156">
    <property type="entry name" value="COPPERBLUE"/>
</dbReference>
<feature type="binding site" evidence="8">
    <location>
        <position position="101"/>
    </location>
    <ligand>
        <name>Cu cation</name>
        <dbReference type="ChEBI" id="CHEBI:23378"/>
    </ligand>
</feature>
<dbReference type="Pfam" id="PF00127">
    <property type="entry name" value="Copper-bind"/>
    <property type="match status" value="1"/>
</dbReference>
<keyword evidence="9" id="KW-0732">Signal</keyword>
<feature type="binding site" evidence="8">
    <location>
        <position position="106"/>
    </location>
    <ligand>
        <name>Cu cation</name>
        <dbReference type="ChEBI" id="CHEBI:23378"/>
    </ligand>
</feature>
<dbReference type="EMBL" id="FOZW01000025">
    <property type="protein sequence ID" value="SFT26447.1"/>
    <property type="molecule type" value="Genomic_DNA"/>
</dbReference>
<dbReference type="InterPro" id="IPR012745">
    <property type="entry name" value="Pseudoazurin"/>
</dbReference>
<dbReference type="SUPFAM" id="SSF49503">
    <property type="entry name" value="Cupredoxins"/>
    <property type="match status" value="1"/>
</dbReference>
<feature type="domain" description="Blue (type 1) copper" evidence="10">
    <location>
        <begin position="26"/>
        <end position="112"/>
    </location>
</feature>
<dbReference type="InterPro" id="IPR002386">
    <property type="entry name" value="Amicyanin/Pseudoazurin"/>
</dbReference>
<keyword evidence="12" id="KW-1185">Reference proteome</keyword>
<evidence type="ECO:0000256" key="7">
    <source>
        <dbReference type="NCBIfam" id="TIGR02375"/>
    </source>
</evidence>
<feature type="chain" id="PRO_5011613530" description="Pseudoazurin" evidence="9">
    <location>
        <begin position="21"/>
        <end position="142"/>
    </location>
</feature>
<dbReference type="InterPro" id="IPR008972">
    <property type="entry name" value="Cupredoxin"/>
</dbReference>